<dbReference type="Gene3D" id="1.25.60.10">
    <property type="entry name" value="MgtE N-terminal domain-like"/>
    <property type="match status" value="1"/>
</dbReference>
<dbReference type="InterPro" id="IPR046342">
    <property type="entry name" value="CBS_dom_sf"/>
</dbReference>
<dbReference type="Gene3D" id="1.10.357.20">
    <property type="entry name" value="SLC41 divalent cation transporters, integral membrane domain"/>
    <property type="match status" value="1"/>
</dbReference>
<dbReference type="NCBIfam" id="TIGR00400">
    <property type="entry name" value="mgtE"/>
    <property type="match status" value="1"/>
</dbReference>
<dbReference type="AlphaFoldDB" id="A0A1L5P1T5"/>
<comment type="subcellular location">
    <subcellularLocation>
        <location evidence="9">Cell membrane</location>
        <topology evidence="9">Multi-pass membrane protein</topology>
    </subcellularLocation>
    <subcellularLocation>
        <location evidence="1">Membrane</location>
        <topology evidence="1">Multi-pass membrane protein</topology>
    </subcellularLocation>
</comment>
<dbReference type="GO" id="GO:0015095">
    <property type="term" value="F:magnesium ion transmembrane transporter activity"/>
    <property type="evidence" value="ECO:0007669"/>
    <property type="project" value="UniProtKB-UniRule"/>
</dbReference>
<keyword evidence="8" id="KW-0129">CBS domain</keyword>
<dbReference type="RefSeq" id="WP_074060652.1">
    <property type="nucleotide sequence ID" value="NZ_CP017241.1"/>
</dbReference>
<dbReference type="Pfam" id="PF03448">
    <property type="entry name" value="MgtE_N"/>
    <property type="match status" value="1"/>
</dbReference>
<feature type="transmembrane region" description="Helical" evidence="9">
    <location>
        <begin position="430"/>
        <end position="453"/>
    </location>
</feature>
<comment type="function">
    <text evidence="9">Acts as a magnesium transporter.</text>
</comment>
<dbReference type="InterPro" id="IPR006669">
    <property type="entry name" value="MgtE_transporter"/>
</dbReference>
<feature type="transmembrane region" description="Helical" evidence="9">
    <location>
        <begin position="356"/>
        <end position="377"/>
    </location>
</feature>
<organism evidence="11 12">
    <name type="scientific">Rhizobium etli 8C-3</name>
    <dbReference type="NCBI Taxonomy" id="538025"/>
    <lineage>
        <taxon>Bacteria</taxon>
        <taxon>Pseudomonadati</taxon>
        <taxon>Pseudomonadota</taxon>
        <taxon>Alphaproteobacteria</taxon>
        <taxon>Hyphomicrobiales</taxon>
        <taxon>Rhizobiaceae</taxon>
        <taxon>Rhizobium/Agrobacterium group</taxon>
        <taxon>Rhizobium</taxon>
    </lineage>
</organism>
<evidence type="ECO:0000256" key="2">
    <source>
        <dbReference type="ARBA" id="ARBA00009749"/>
    </source>
</evidence>
<sequence>MNINRFPLRTDHAARFFANDRLAVVTTAERVERLNILDIPEAAAILATLPQHKAVRILGRPELHNAAAILAEMPLEHAARLLNATANDRVADLFHELDEDSRATLFAKLDRATALAVKHLMGYPPRTAGSIMTTEFVSVPDAWTVAETLDHVRQVERSRETVYAIYILDTATQRLSDVVTLRRLITGEPQASVLSVAQKGGVVCCDPLMTQEDVARLIRKHNLLALPIVSDDGHMLGIVTVDDVIDTMIADTTEDAQKFGGMEALGKPYMKIGFAGMIRKRAGWLSALFLGEMLTASAMQYFEGELEKAIVLTLFVPLIMSSGGNSGSQATSLIIRALALGELKLSHWWRVLLRELPTGIMLGAILGLVGFGRIVLWQKIGLYDYGEHWLLVGATVFAALIGIVTFGSLCGSMLPFLLQRLRLDPASASAPFVATLVDVTGLVIYFSVALLILSGTLL</sequence>
<gene>
    <name evidence="11" type="primary">mgtE</name>
    <name evidence="11" type="ORF">AM571_CH01219</name>
</gene>
<feature type="transmembrane region" description="Helical" evidence="9">
    <location>
        <begin position="389"/>
        <end position="418"/>
    </location>
</feature>
<dbReference type="SUPFAM" id="SSF54631">
    <property type="entry name" value="CBS-domain pair"/>
    <property type="match status" value="1"/>
</dbReference>
<evidence type="ECO:0000256" key="5">
    <source>
        <dbReference type="ARBA" id="ARBA00022842"/>
    </source>
</evidence>
<comment type="subunit">
    <text evidence="9">Homodimer.</text>
</comment>
<reference evidence="11 12" key="1">
    <citation type="submission" date="2016-09" db="EMBL/GenBank/DDBJ databases">
        <title>The complete genome sequences of Rhizobium gallicum, symbiovars gallicum and phaseoli, symbionts associated to common bean (Phaseolus vulgaris).</title>
        <authorList>
            <person name="Bustos P."/>
            <person name="Santamaria R.I."/>
            <person name="Perez-Carrascal O.M."/>
            <person name="Juarez S."/>
            <person name="Lozano L."/>
            <person name="Martinez-Flores I."/>
            <person name="Martinez-Romero E."/>
            <person name="Cevallos M."/>
            <person name="Romero D."/>
            <person name="Davila G."/>
            <person name="Gonzalez V."/>
        </authorList>
    </citation>
    <scope>NUCLEOTIDE SEQUENCE [LARGE SCALE GENOMIC DNA]</scope>
    <source>
        <strain evidence="11 12">8C-3</strain>
    </source>
</reference>
<keyword evidence="4 9" id="KW-0812">Transmembrane</keyword>
<evidence type="ECO:0000256" key="6">
    <source>
        <dbReference type="ARBA" id="ARBA00022989"/>
    </source>
</evidence>
<evidence type="ECO:0000256" key="7">
    <source>
        <dbReference type="ARBA" id="ARBA00023136"/>
    </source>
</evidence>
<dbReference type="Proteomes" id="UP000185109">
    <property type="component" value="Chromosome"/>
</dbReference>
<dbReference type="CDD" id="cd04606">
    <property type="entry name" value="CBS_pair_Mg_transporter"/>
    <property type="match status" value="1"/>
</dbReference>
<accession>A0A1L5P1T5</accession>
<keyword evidence="7 9" id="KW-0472">Membrane</keyword>
<dbReference type="InterPro" id="IPR038076">
    <property type="entry name" value="MgtE_N_sf"/>
</dbReference>
<dbReference type="SMART" id="SM00924">
    <property type="entry name" value="MgtE_N"/>
    <property type="match status" value="1"/>
</dbReference>
<name>A0A1L5P1T5_RHIET</name>
<dbReference type="GO" id="GO:0046872">
    <property type="term" value="F:metal ion binding"/>
    <property type="evidence" value="ECO:0007669"/>
    <property type="project" value="UniProtKB-KW"/>
</dbReference>
<dbReference type="InterPro" id="IPR006668">
    <property type="entry name" value="Mg_transptr_MgtE_intracell_dom"/>
</dbReference>
<protein>
    <recommendedName>
        <fullName evidence="9">Magnesium transporter MgtE</fullName>
    </recommendedName>
</protein>
<dbReference type="InterPro" id="IPR036739">
    <property type="entry name" value="SLC41_membr_dom_sf"/>
</dbReference>
<evidence type="ECO:0000256" key="3">
    <source>
        <dbReference type="ARBA" id="ARBA00022448"/>
    </source>
</evidence>
<dbReference type="PANTHER" id="PTHR43773:SF1">
    <property type="entry name" value="MAGNESIUM TRANSPORTER MGTE"/>
    <property type="match status" value="1"/>
</dbReference>
<comment type="similarity">
    <text evidence="2 9">Belongs to the SLC41A transporter family.</text>
</comment>
<dbReference type="GO" id="GO:0005886">
    <property type="term" value="C:plasma membrane"/>
    <property type="evidence" value="ECO:0007669"/>
    <property type="project" value="UniProtKB-SubCell"/>
</dbReference>
<evidence type="ECO:0000313" key="12">
    <source>
        <dbReference type="Proteomes" id="UP000185109"/>
    </source>
</evidence>
<evidence type="ECO:0000256" key="8">
    <source>
        <dbReference type="PROSITE-ProRule" id="PRU00703"/>
    </source>
</evidence>
<feature type="domain" description="CBS" evidence="10">
    <location>
        <begin position="197"/>
        <end position="254"/>
    </location>
</feature>
<dbReference type="Gene3D" id="3.10.580.10">
    <property type="entry name" value="CBS-domain"/>
    <property type="match status" value="1"/>
</dbReference>
<dbReference type="SUPFAM" id="SSF158791">
    <property type="entry name" value="MgtE N-terminal domain-like"/>
    <property type="match status" value="1"/>
</dbReference>
<dbReference type="InterPro" id="IPR000644">
    <property type="entry name" value="CBS_dom"/>
</dbReference>
<dbReference type="Pfam" id="PF01769">
    <property type="entry name" value="MgtE"/>
    <property type="match status" value="1"/>
</dbReference>
<evidence type="ECO:0000256" key="4">
    <source>
        <dbReference type="ARBA" id="ARBA00022692"/>
    </source>
</evidence>
<keyword evidence="5 9" id="KW-0460">Magnesium</keyword>
<evidence type="ECO:0000256" key="1">
    <source>
        <dbReference type="ARBA" id="ARBA00004141"/>
    </source>
</evidence>
<dbReference type="PANTHER" id="PTHR43773">
    <property type="entry name" value="MAGNESIUM TRANSPORTER MGTE"/>
    <property type="match status" value="1"/>
</dbReference>
<dbReference type="InterPro" id="IPR006667">
    <property type="entry name" value="SLC41_membr_dom"/>
</dbReference>
<proteinExistence type="inferred from homology"/>
<keyword evidence="9" id="KW-1003">Cell membrane</keyword>
<keyword evidence="6 9" id="KW-1133">Transmembrane helix</keyword>
<dbReference type="EMBL" id="CP017241">
    <property type="protein sequence ID" value="APO74056.1"/>
    <property type="molecule type" value="Genomic_DNA"/>
</dbReference>
<dbReference type="PROSITE" id="PS51371">
    <property type="entry name" value="CBS"/>
    <property type="match status" value="1"/>
</dbReference>
<evidence type="ECO:0000259" key="10">
    <source>
        <dbReference type="PROSITE" id="PS51371"/>
    </source>
</evidence>
<dbReference type="Pfam" id="PF00571">
    <property type="entry name" value="CBS"/>
    <property type="match status" value="1"/>
</dbReference>
<evidence type="ECO:0000256" key="9">
    <source>
        <dbReference type="RuleBase" id="RU362011"/>
    </source>
</evidence>
<comment type="caution">
    <text evidence="9">Lacks conserved residue(s) required for the propagation of feature annotation.</text>
</comment>
<keyword evidence="3 9" id="KW-0813">Transport</keyword>
<dbReference type="SMART" id="SM00116">
    <property type="entry name" value="CBS"/>
    <property type="match status" value="2"/>
</dbReference>
<dbReference type="SUPFAM" id="SSF161093">
    <property type="entry name" value="MgtE membrane domain-like"/>
    <property type="match status" value="1"/>
</dbReference>
<keyword evidence="9" id="KW-0479">Metal-binding</keyword>
<evidence type="ECO:0000313" key="11">
    <source>
        <dbReference type="EMBL" id="APO74056.1"/>
    </source>
</evidence>